<dbReference type="InterPro" id="IPR043428">
    <property type="entry name" value="LivM-like"/>
</dbReference>
<evidence type="ECO:0000256" key="4">
    <source>
        <dbReference type="ARBA" id="ARBA00022989"/>
    </source>
</evidence>
<organism evidence="6 7">
    <name type="scientific">Nocardioides simplex</name>
    <name type="common">Arthrobacter simplex</name>
    <dbReference type="NCBI Taxonomy" id="2045"/>
    <lineage>
        <taxon>Bacteria</taxon>
        <taxon>Bacillati</taxon>
        <taxon>Actinomycetota</taxon>
        <taxon>Actinomycetes</taxon>
        <taxon>Propionibacteriales</taxon>
        <taxon>Nocardioidaceae</taxon>
        <taxon>Pimelobacter</taxon>
    </lineage>
</organism>
<name>A0A0C5XBG2_NOCSI</name>
<dbReference type="Proteomes" id="UP000030300">
    <property type="component" value="Chromosome"/>
</dbReference>
<dbReference type="GeneID" id="96611014"/>
<accession>A0A0C5XBG2</accession>
<evidence type="ECO:0000313" key="6">
    <source>
        <dbReference type="EMBL" id="AJR18620.1"/>
    </source>
</evidence>
<dbReference type="CDD" id="cd06581">
    <property type="entry name" value="TM_PBP1_LivM_like"/>
    <property type="match status" value="1"/>
</dbReference>
<dbReference type="Pfam" id="PF02653">
    <property type="entry name" value="BPD_transp_2"/>
    <property type="match status" value="1"/>
</dbReference>
<dbReference type="GO" id="GO:0005886">
    <property type="term" value="C:plasma membrane"/>
    <property type="evidence" value="ECO:0007669"/>
    <property type="project" value="UniProtKB-SubCell"/>
</dbReference>
<keyword evidence="4" id="KW-1133">Transmembrane helix</keyword>
<dbReference type="GO" id="GO:0015658">
    <property type="term" value="F:branched-chain amino acid transmembrane transporter activity"/>
    <property type="evidence" value="ECO:0007669"/>
    <property type="project" value="InterPro"/>
</dbReference>
<dbReference type="KEGG" id="psim:KR76_19640"/>
<keyword evidence="7" id="KW-1185">Reference proteome</keyword>
<dbReference type="InterPro" id="IPR001851">
    <property type="entry name" value="ABC_transp_permease"/>
</dbReference>
<dbReference type="OrthoDB" id="9814461at2"/>
<dbReference type="EMBL" id="CP009896">
    <property type="protein sequence ID" value="AJR18620.1"/>
    <property type="molecule type" value="Genomic_DNA"/>
</dbReference>
<dbReference type="PANTHER" id="PTHR30482">
    <property type="entry name" value="HIGH-AFFINITY BRANCHED-CHAIN AMINO ACID TRANSPORT SYSTEM PERMEASE"/>
    <property type="match status" value="1"/>
</dbReference>
<keyword evidence="3" id="KW-0812">Transmembrane</keyword>
<protein>
    <submittedName>
        <fullName evidence="6">Branched-chain amino acid transport system permease protein LivM</fullName>
    </submittedName>
</protein>
<comment type="subcellular location">
    <subcellularLocation>
        <location evidence="1">Cell membrane</location>
        <topology evidence="1">Multi-pass membrane protein</topology>
    </subcellularLocation>
</comment>
<gene>
    <name evidence="6" type="ORF">KR76_19640</name>
</gene>
<proteinExistence type="predicted"/>
<dbReference type="HOGENOM" id="CLU_031365_2_2_11"/>
<dbReference type="AlphaFoldDB" id="A0A0C5XBG2"/>
<keyword evidence="2" id="KW-1003">Cell membrane</keyword>
<dbReference type="PANTHER" id="PTHR30482:SF1">
    <property type="entry name" value="BRANCHED-CHAIN AMINO ACID TRANSPORT PERMEASE PROTEIN LIVM-RELATED"/>
    <property type="match status" value="1"/>
</dbReference>
<evidence type="ECO:0000256" key="3">
    <source>
        <dbReference type="ARBA" id="ARBA00022692"/>
    </source>
</evidence>
<sequence length="321" mass="32523">MSARLPNVAGVLGLVLLVVWAGSDLYRSSLLVTMLTYALVALGMYVPFVLAGSLSLSYSAYAATGAYAVAIGTAHAGWPLWLGMLVAPPVAAIIAVVLGAATMRLSGFYLGAVTLLFAEAFIQLLGNLGVTGGPSGIVGLPLLSFGGWEPSPQQTVLMAVVLTGVLALALDRLRRSPWGVVIRASREVPIAVDTAGVSVSVLNLVALGAGAAIASLGGALFTTYVGAVNPETFSVNVIFLAVFMPLIGGIGNPWGAVLGAAIVVHLTLNVDSLASSGTLLVSLSVLVILVLFPRGVLGFAGTAARGGTTLLTTVTKRGART</sequence>
<dbReference type="RefSeq" id="WP_052138891.1">
    <property type="nucleotide sequence ID" value="NZ_BJMC01000022.1"/>
</dbReference>
<keyword evidence="5" id="KW-0472">Membrane</keyword>
<evidence type="ECO:0000256" key="5">
    <source>
        <dbReference type="ARBA" id="ARBA00023136"/>
    </source>
</evidence>
<dbReference type="STRING" id="2045.KR76_19640"/>
<evidence type="ECO:0000313" key="7">
    <source>
        <dbReference type="Proteomes" id="UP000030300"/>
    </source>
</evidence>
<evidence type="ECO:0000256" key="1">
    <source>
        <dbReference type="ARBA" id="ARBA00004651"/>
    </source>
</evidence>
<reference evidence="6 7" key="1">
    <citation type="journal article" date="2015" name="Genome Announc.">
        <title>Complete Genome Sequence of Steroid-Transforming Nocardioides simplex VKM Ac-2033D.</title>
        <authorList>
            <person name="Shtratnikova V.Y."/>
            <person name="Schelkunov M.I."/>
            <person name="Pekov Y.A."/>
            <person name="Fokina V.V."/>
            <person name="Logacheva M.D."/>
            <person name="Sokolov S.L."/>
            <person name="Bragin E.Y."/>
            <person name="Ashapkin V.V."/>
            <person name="Donova M.V."/>
        </authorList>
    </citation>
    <scope>NUCLEOTIDE SEQUENCE [LARGE SCALE GENOMIC DNA]</scope>
    <source>
        <strain evidence="6 7">VKM Ac-2033D</strain>
    </source>
</reference>
<evidence type="ECO:0000256" key="2">
    <source>
        <dbReference type="ARBA" id="ARBA00022475"/>
    </source>
</evidence>